<dbReference type="SUPFAM" id="SSF102405">
    <property type="entry name" value="MCP/YpsA-like"/>
    <property type="match status" value="1"/>
</dbReference>
<gene>
    <name evidence="1" type="ORF">HRJ53_20880</name>
</gene>
<comment type="caution">
    <text evidence="1">The sequence shown here is derived from an EMBL/GenBank/DDBJ whole genome shotgun (WGS) entry which is preliminary data.</text>
</comment>
<keyword evidence="2" id="KW-1185">Reference proteome</keyword>
<evidence type="ECO:0000313" key="2">
    <source>
        <dbReference type="Proteomes" id="UP000567293"/>
    </source>
</evidence>
<reference evidence="1" key="1">
    <citation type="submission" date="2020-06" db="EMBL/GenBank/DDBJ databases">
        <title>Legume-microbial interactions unlock mineral nutrients during tropical forest succession.</title>
        <authorList>
            <person name="Epihov D.Z."/>
        </authorList>
    </citation>
    <scope>NUCLEOTIDE SEQUENCE [LARGE SCALE GENOMIC DNA]</scope>
    <source>
        <strain evidence="1">Pan2503</strain>
    </source>
</reference>
<dbReference type="Proteomes" id="UP000567293">
    <property type="component" value="Unassembled WGS sequence"/>
</dbReference>
<accession>A0A7V8NU62</accession>
<dbReference type="EMBL" id="JACDQQ010002008">
    <property type="protein sequence ID" value="MBA0087447.1"/>
    <property type="molecule type" value="Genomic_DNA"/>
</dbReference>
<dbReference type="Gene3D" id="3.40.50.450">
    <property type="match status" value="1"/>
</dbReference>
<dbReference type="AlphaFoldDB" id="A0A7V8NU62"/>
<evidence type="ECO:0000313" key="1">
    <source>
        <dbReference type="EMBL" id="MBA0087447.1"/>
    </source>
</evidence>
<protein>
    <submittedName>
        <fullName evidence="1">Lysine decarboxylase</fullName>
    </submittedName>
</protein>
<proteinExistence type="predicted"/>
<feature type="non-terminal residue" evidence="1">
    <location>
        <position position="1"/>
    </location>
</feature>
<organism evidence="1 2">
    <name type="scientific">Candidatus Acidiferrum panamense</name>
    <dbReference type="NCBI Taxonomy" id="2741543"/>
    <lineage>
        <taxon>Bacteria</taxon>
        <taxon>Pseudomonadati</taxon>
        <taxon>Acidobacteriota</taxon>
        <taxon>Terriglobia</taxon>
        <taxon>Candidatus Acidiferrales</taxon>
        <taxon>Candidatus Acidiferrum</taxon>
    </lineage>
</organism>
<sequence length="63" mass="7693">ILIYGRKYWDEVLNWKAMVRWGTINEQEYEMLQFADTVEEAFDRIRAGLEKYHMDAEPFLQAY</sequence>
<name>A0A7V8NU62_9BACT</name>